<name>A0A915IWQ3_ROMCU</name>
<proteinExistence type="predicted"/>
<reference evidence="3" key="1">
    <citation type="submission" date="2022-11" db="UniProtKB">
        <authorList>
            <consortium name="WormBaseParasite"/>
        </authorList>
    </citation>
    <scope>IDENTIFICATION</scope>
</reference>
<keyword evidence="2" id="KW-1185">Reference proteome</keyword>
<evidence type="ECO:0000313" key="2">
    <source>
        <dbReference type="Proteomes" id="UP000887565"/>
    </source>
</evidence>
<organism evidence="2 3">
    <name type="scientific">Romanomermis culicivorax</name>
    <name type="common">Nematode worm</name>
    <dbReference type="NCBI Taxonomy" id="13658"/>
    <lineage>
        <taxon>Eukaryota</taxon>
        <taxon>Metazoa</taxon>
        <taxon>Ecdysozoa</taxon>
        <taxon>Nematoda</taxon>
        <taxon>Enoplea</taxon>
        <taxon>Dorylaimia</taxon>
        <taxon>Mermithida</taxon>
        <taxon>Mermithoidea</taxon>
        <taxon>Mermithidae</taxon>
        <taxon>Romanomermis</taxon>
    </lineage>
</organism>
<dbReference type="WBParaSite" id="nRc.2.0.1.t17840-RA">
    <property type="protein sequence ID" value="nRc.2.0.1.t17840-RA"/>
    <property type="gene ID" value="nRc.2.0.1.g17840"/>
</dbReference>
<accession>A0A915IWQ3</accession>
<feature type="region of interest" description="Disordered" evidence="1">
    <location>
        <begin position="58"/>
        <end position="82"/>
    </location>
</feature>
<sequence>MTKICQIQNGRLTMLLQHPINTFLVIYEAKEIANQNLRYNMANVQKSVYNNYHQGLNQHPQGLFSRNESRHQGPQSSFNIID</sequence>
<dbReference type="AlphaFoldDB" id="A0A915IWQ3"/>
<protein>
    <submittedName>
        <fullName evidence="3">Ovule protein</fullName>
    </submittedName>
</protein>
<evidence type="ECO:0000313" key="3">
    <source>
        <dbReference type="WBParaSite" id="nRc.2.0.1.t17840-RA"/>
    </source>
</evidence>
<dbReference type="Proteomes" id="UP000887565">
    <property type="component" value="Unplaced"/>
</dbReference>
<evidence type="ECO:0000256" key="1">
    <source>
        <dbReference type="SAM" id="MobiDB-lite"/>
    </source>
</evidence>